<dbReference type="PANTHER" id="PTHR39965">
    <property type="entry name" value="CRISPR SYSTEM CMR SUBUNIT CMR6"/>
    <property type="match status" value="1"/>
</dbReference>
<evidence type="ECO:0000313" key="3">
    <source>
        <dbReference type="EMBL" id="CDZ24328.1"/>
    </source>
</evidence>
<feature type="domain" description="CRISPR type III-associated protein" evidence="2">
    <location>
        <begin position="122"/>
        <end position="282"/>
    </location>
</feature>
<sequence>MKKKQQRNNQNDDRNEILPQGTSDLIYHYKNQIDNLFLKFCRYAYLSKGKVTPYFQIKQSYSLKYSNNANDTIKNLLNDLDGKTQYLLTTLNIQYRKFTIEQGDSRWAIGIGGVSPFGNLSVSTLHPVYGIPYIPASTLKGLMRHCWIEINCNGDNDAEEVLRLFGSSENETPKDELEHENRMGQLIFFDSYPDAKCNGTLYRDVITPLYPLYYNNFGGKPPTDDQKPVPIEFICIENMQFNIYIGSYEPLSNDEKSKLENTLSYVFSEQGIGAKTSLGYGRGKLKPV</sequence>
<dbReference type="Pfam" id="PF03787">
    <property type="entry name" value="RAMPs"/>
    <property type="match status" value="1"/>
</dbReference>
<dbReference type="InterPro" id="IPR005537">
    <property type="entry name" value="RAMP_III_fam"/>
</dbReference>
<dbReference type="EMBL" id="LM995447">
    <property type="protein sequence ID" value="CDZ24328.1"/>
    <property type="molecule type" value="Genomic_DNA"/>
</dbReference>
<organism evidence="3 4">
    <name type="scientific">[Clostridium] cellulosi</name>
    <dbReference type="NCBI Taxonomy" id="29343"/>
    <lineage>
        <taxon>Bacteria</taxon>
        <taxon>Bacillati</taxon>
        <taxon>Bacillota</taxon>
        <taxon>Clostridia</taxon>
        <taxon>Eubacteriales</taxon>
        <taxon>Oscillospiraceae</taxon>
        <taxon>Oscillospiraceae incertae sedis</taxon>
    </lineage>
</organism>
<keyword evidence="4" id="KW-1185">Reference proteome</keyword>
<keyword evidence="1" id="KW-0051">Antiviral defense</keyword>
<gene>
    <name evidence="3" type="ORF">CCDG5_1213</name>
</gene>
<dbReference type="GO" id="GO:0051607">
    <property type="term" value="P:defense response to virus"/>
    <property type="evidence" value="ECO:0007669"/>
    <property type="project" value="UniProtKB-KW"/>
</dbReference>
<dbReference type="HOGENOM" id="CLU_053305_2_2_9"/>
<dbReference type="Proteomes" id="UP000032431">
    <property type="component" value="Chromosome I"/>
</dbReference>
<evidence type="ECO:0000259" key="2">
    <source>
        <dbReference type="Pfam" id="PF03787"/>
    </source>
</evidence>
<name>A0A078KPD2_9FIRM</name>
<dbReference type="AlphaFoldDB" id="A0A078KPD2"/>
<dbReference type="NCBIfam" id="TIGR01898">
    <property type="entry name" value="cas_TM1791_cmr6"/>
    <property type="match status" value="1"/>
</dbReference>
<dbReference type="PANTHER" id="PTHR39965:SF1">
    <property type="entry name" value="CRISPR SYSTEM CMR SUBUNIT CMR6"/>
    <property type="match status" value="1"/>
</dbReference>
<reference evidence="4" key="1">
    <citation type="submission" date="2014-07" db="EMBL/GenBank/DDBJ databases">
        <authorList>
            <person name="Wibberg D."/>
        </authorList>
    </citation>
    <scope>NUCLEOTIDE SEQUENCE [LARGE SCALE GENOMIC DNA]</scope>
    <source>
        <strain evidence="4">DG5</strain>
    </source>
</reference>
<dbReference type="KEGG" id="ccel:CCDG5_1213"/>
<proteinExistence type="predicted"/>
<accession>A0A078KPD2</accession>
<evidence type="ECO:0000256" key="1">
    <source>
        <dbReference type="ARBA" id="ARBA00023118"/>
    </source>
</evidence>
<protein>
    <recommendedName>
        <fullName evidence="2">CRISPR type III-associated protein domain-containing protein</fullName>
    </recommendedName>
</protein>
<dbReference type="OrthoDB" id="9813956at2"/>
<dbReference type="InterPro" id="IPR010172">
    <property type="entry name" value="CRISPR-assoc_prot_TM1791"/>
</dbReference>
<evidence type="ECO:0000313" key="4">
    <source>
        <dbReference type="Proteomes" id="UP000032431"/>
    </source>
</evidence>
<dbReference type="PATRIC" id="fig|29343.3.peg.1277"/>
<dbReference type="STRING" id="29343.CCDG5_1213"/>